<name>A0ABR2JFQ0_9EUKA</name>
<reference evidence="1 2" key="1">
    <citation type="submission" date="2024-04" db="EMBL/GenBank/DDBJ databases">
        <title>Tritrichomonas musculus Genome.</title>
        <authorList>
            <person name="Alves-Ferreira E."/>
            <person name="Grigg M."/>
            <person name="Lorenzi H."/>
            <person name="Galac M."/>
        </authorList>
    </citation>
    <scope>NUCLEOTIDE SEQUENCE [LARGE SCALE GENOMIC DNA]</scope>
    <source>
        <strain evidence="1 2">EAF2021</strain>
    </source>
</reference>
<dbReference type="EMBL" id="JAPFFF010000012">
    <property type="protein sequence ID" value="KAK8876615.1"/>
    <property type="molecule type" value="Genomic_DNA"/>
</dbReference>
<gene>
    <name evidence="1" type="ORF">M9Y10_006833</name>
</gene>
<proteinExistence type="predicted"/>
<comment type="caution">
    <text evidence="1">The sequence shown here is derived from an EMBL/GenBank/DDBJ whole genome shotgun (WGS) entry which is preliminary data.</text>
</comment>
<accession>A0ABR2JFQ0</accession>
<dbReference type="SUPFAM" id="SSF49785">
    <property type="entry name" value="Galactose-binding domain-like"/>
    <property type="match status" value="1"/>
</dbReference>
<evidence type="ECO:0000313" key="2">
    <source>
        <dbReference type="Proteomes" id="UP001470230"/>
    </source>
</evidence>
<dbReference type="Gene3D" id="2.60.120.260">
    <property type="entry name" value="Galactose-binding domain-like"/>
    <property type="match status" value="1"/>
</dbReference>
<evidence type="ECO:0008006" key="3">
    <source>
        <dbReference type="Google" id="ProtNLM"/>
    </source>
</evidence>
<keyword evidence="2" id="KW-1185">Reference proteome</keyword>
<sequence length="453" mass="52706">MINKALHLSSNGLKNIILNEKDHEKEFRFIFFQREIKTNKINAEFISPVISHLHQCDPTINSMNIEDIFIKKSNQSNVNISESAISSFEELLKGSPIDIKEKDESFFRYLSIILGNDEMYHQIVSLNPNCIQNRPIDELIDEVNFYYEYSRGQIEYDDILNRLSNEFSTLEASQIKKLPKTVLYSILQNAKFESEDEDKLFDLVSAIESDDREERKAGASLYEEIDFSKLSSEKVRQFFSEFDYNDMTGVLWRNLCVFMCGIGGQSRRKSQTGRKFEFDGKSENRLKGIIYALSKEGGGNVADKGIVNVTSSSTNCMFNKPQNAVDLDNASNYFASNDFHLNQWIQYDFKEKRIRPTHYSIRTRYDIDSCNPQSWVIEVSNTGNKDDWRLIDKRENVKSVSKCNQTETFDIQTQLTSNESYRYIRLRQTGKSTGDYNYLVISFLEYFGYLFNE</sequence>
<dbReference type="Proteomes" id="UP001470230">
    <property type="component" value="Unassembled WGS sequence"/>
</dbReference>
<protein>
    <recommendedName>
        <fullName evidence="3">F5/8 type C domain-containing protein</fullName>
    </recommendedName>
</protein>
<dbReference type="InterPro" id="IPR008979">
    <property type="entry name" value="Galactose-bd-like_sf"/>
</dbReference>
<evidence type="ECO:0000313" key="1">
    <source>
        <dbReference type="EMBL" id="KAK8876615.1"/>
    </source>
</evidence>
<organism evidence="1 2">
    <name type="scientific">Tritrichomonas musculus</name>
    <dbReference type="NCBI Taxonomy" id="1915356"/>
    <lineage>
        <taxon>Eukaryota</taxon>
        <taxon>Metamonada</taxon>
        <taxon>Parabasalia</taxon>
        <taxon>Tritrichomonadida</taxon>
        <taxon>Tritrichomonadidae</taxon>
        <taxon>Tritrichomonas</taxon>
    </lineage>
</organism>